<feature type="domain" description="ABC transporter" evidence="6">
    <location>
        <begin position="250"/>
        <end position="431"/>
    </location>
</feature>
<keyword evidence="2" id="KW-0813">Transport</keyword>
<dbReference type="Gene3D" id="3.40.50.300">
    <property type="entry name" value="P-loop containing nucleotide triphosphate hydrolases"/>
    <property type="match status" value="2"/>
</dbReference>
<dbReference type="InterPro" id="IPR017871">
    <property type="entry name" value="ABC_transporter-like_CS"/>
</dbReference>
<comment type="caution">
    <text evidence="7">The sequence shown here is derived from an EMBL/GenBank/DDBJ whole genome shotgun (WGS) entry which is preliminary data.</text>
</comment>
<dbReference type="InterPro" id="IPR003593">
    <property type="entry name" value="AAA+_ATPase"/>
</dbReference>
<evidence type="ECO:0000313" key="8">
    <source>
        <dbReference type="Proteomes" id="UP001529235"/>
    </source>
</evidence>
<dbReference type="EMBL" id="JASNVW010000003">
    <property type="protein sequence ID" value="MDK6028982.1"/>
    <property type="molecule type" value="Genomic_DNA"/>
</dbReference>
<sequence>MKKPEALEVRNLFVKSSTKIILKNISFSLSEGEKLLVVGRSGSGKTTLLRSIVGIARELYNLHVQGAVTVYGEHINDAYKASKYLYYVSQEPWYSISSPYPIMDIMFKNSGVSIDVVEEIARRIGVYNKLFDSAMNLSAGEAQRIALLEALVSNAKIVLIDEITSYLDKESVKNVIDAIKVASECGVTVIVVDHDVFTWRGIIDKVLYIENGVGTLFEDPIQTPVYEDFKKLKEMLRNIDKTGIGENKIFEVNNLWFKYPDSPEYILKNISFTVFSGELVWLRGSSGKGKSTLLKILAGVLKPSKGIVKKYAKGIQLVPENPLHYISNPTAGDEIQWNVEIARIAGLENVLNTPIAFLSSGERRRLAIASAFIKQPKALLIDEPTVGLDPWNAIAILKLLTMLRERGSAIVVASHGAEIEHVATKIIGVCS</sequence>
<comment type="function">
    <text evidence="5">Probably part of an ABC transporter complex. Responsible for energy coupling to the transport system.</text>
</comment>
<accession>A0ABD4Z7R9</accession>
<dbReference type="PANTHER" id="PTHR43553">
    <property type="entry name" value="HEAVY METAL TRANSPORTER"/>
    <property type="match status" value="1"/>
</dbReference>
<evidence type="ECO:0000256" key="4">
    <source>
        <dbReference type="ARBA" id="ARBA00022840"/>
    </source>
</evidence>
<proteinExistence type="predicted"/>
<name>A0ABD4Z7R9_9CREN</name>
<keyword evidence="8" id="KW-1185">Reference proteome</keyword>
<evidence type="ECO:0000256" key="3">
    <source>
        <dbReference type="ARBA" id="ARBA00022741"/>
    </source>
</evidence>
<evidence type="ECO:0000256" key="2">
    <source>
        <dbReference type="ARBA" id="ARBA00022448"/>
    </source>
</evidence>
<evidence type="ECO:0000313" key="7">
    <source>
        <dbReference type="EMBL" id="MDK6028982.1"/>
    </source>
</evidence>
<protein>
    <submittedName>
        <fullName evidence="7">ATP-binding cassette domain-containing protein</fullName>
    </submittedName>
</protein>
<dbReference type="InterPro" id="IPR003439">
    <property type="entry name" value="ABC_transporter-like_ATP-bd"/>
</dbReference>
<dbReference type="SUPFAM" id="SSF52540">
    <property type="entry name" value="P-loop containing nucleoside triphosphate hydrolases"/>
    <property type="match status" value="2"/>
</dbReference>
<comment type="subcellular location">
    <subcellularLocation>
        <location evidence="1">Cell membrane</location>
    </subcellularLocation>
</comment>
<organism evidence="7 8">
    <name type="scientific">Ignisphaera cupida</name>
    <dbReference type="NCBI Taxonomy" id="3050454"/>
    <lineage>
        <taxon>Archaea</taxon>
        <taxon>Thermoproteota</taxon>
        <taxon>Thermoprotei</taxon>
        <taxon>Desulfurococcales</taxon>
        <taxon>Desulfurococcaceae</taxon>
        <taxon>Ignisphaera</taxon>
    </lineage>
</organism>
<dbReference type="PROSITE" id="PS50893">
    <property type="entry name" value="ABC_TRANSPORTER_2"/>
    <property type="match status" value="2"/>
</dbReference>
<keyword evidence="4 7" id="KW-0067">ATP-binding</keyword>
<dbReference type="CDD" id="cd03225">
    <property type="entry name" value="ABC_cobalt_CbiO_domain1"/>
    <property type="match status" value="2"/>
</dbReference>
<reference evidence="7 8" key="1">
    <citation type="submission" date="2023-05" db="EMBL/GenBank/DDBJ databases">
        <title>A new hyperthermophilic archaea 'Ignisphaera cupida' sp. nov. and description of the family 'Ignisphaeraceae' fam. nov.</title>
        <authorList>
            <person name="Podosokorskaya O.A."/>
            <person name="Elcheninov A.G."/>
            <person name="Klukina A."/>
            <person name="Merkel A.Y."/>
        </authorList>
    </citation>
    <scope>NUCLEOTIDE SEQUENCE [LARGE SCALE GENOMIC DNA]</scope>
    <source>
        <strain evidence="7 8">4213-co</strain>
    </source>
</reference>
<gene>
    <name evidence="7" type="ORF">QPL79_06360</name>
</gene>
<dbReference type="Proteomes" id="UP001529235">
    <property type="component" value="Unassembled WGS sequence"/>
</dbReference>
<dbReference type="GO" id="GO:0005524">
    <property type="term" value="F:ATP binding"/>
    <property type="evidence" value="ECO:0007669"/>
    <property type="project" value="UniProtKB-KW"/>
</dbReference>
<dbReference type="GO" id="GO:0005886">
    <property type="term" value="C:plasma membrane"/>
    <property type="evidence" value="ECO:0007669"/>
    <property type="project" value="UniProtKB-SubCell"/>
</dbReference>
<evidence type="ECO:0000259" key="6">
    <source>
        <dbReference type="PROSITE" id="PS50893"/>
    </source>
</evidence>
<feature type="domain" description="ABC transporter" evidence="6">
    <location>
        <begin position="7"/>
        <end position="236"/>
    </location>
</feature>
<dbReference type="InterPro" id="IPR050095">
    <property type="entry name" value="ECF_ABC_transporter_ATP-bd"/>
</dbReference>
<keyword evidence="3" id="KW-0547">Nucleotide-binding</keyword>
<dbReference type="AlphaFoldDB" id="A0ABD4Z7R9"/>
<dbReference type="SMART" id="SM00382">
    <property type="entry name" value="AAA"/>
    <property type="match status" value="2"/>
</dbReference>
<evidence type="ECO:0000256" key="1">
    <source>
        <dbReference type="ARBA" id="ARBA00004236"/>
    </source>
</evidence>
<evidence type="ECO:0000256" key="5">
    <source>
        <dbReference type="ARBA" id="ARBA00025157"/>
    </source>
</evidence>
<dbReference type="PROSITE" id="PS00211">
    <property type="entry name" value="ABC_TRANSPORTER_1"/>
    <property type="match status" value="2"/>
</dbReference>
<dbReference type="Pfam" id="PF00005">
    <property type="entry name" value="ABC_tran"/>
    <property type="match status" value="2"/>
</dbReference>
<dbReference type="RefSeq" id="WP_285273966.1">
    <property type="nucleotide sequence ID" value="NZ_JASNVW010000003.1"/>
</dbReference>
<dbReference type="InterPro" id="IPR015856">
    <property type="entry name" value="ABC_transpr_CbiO/EcfA_su"/>
</dbReference>
<dbReference type="InterPro" id="IPR027417">
    <property type="entry name" value="P-loop_NTPase"/>
</dbReference>